<keyword evidence="3" id="KW-0539">Nucleus</keyword>
<dbReference type="GO" id="GO:0000398">
    <property type="term" value="P:mRNA splicing, via spliceosome"/>
    <property type="evidence" value="ECO:0007669"/>
    <property type="project" value="EnsemblFungi"/>
</dbReference>
<organism evidence="4 5">
    <name type="scientific">Vairimorpha apis BRL 01</name>
    <dbReference type="NCBI Taxonomy" id="1037528"/>
    <lineage>
        <taxon>Eukaryota</taxon>
        <taxon>Fungi</taxon>
        <taxon>Fungi incertae sedis</taxon>
        <taxon>Microsporidia</taxon>
        <taxon>Nosematidae</taxon>
        <taxon>Vairimorpha</taxon>
    </lineage>
</organism>
<name>T0LAE7_9MICR</name>
<evidence type="ECO:0000256" key="2">
    <source>
        <dbReference type="ARBA" id="ARBA00005287"/>
    </source>
</evidence>
<evidence type="ECO:0000313" key="5">
    <source>
        <dbReference type="Proteomes" id="UP000053780"/>
    </source>
</evidence>
<comment type="similarity">
    <text evidence="2">Belongs to the BUD31 (G10) family.</text>
</comment>
<dbReference type="PRINTS" id="PR00322">
    <property type="entry name" value="G10"/>
</dbReference>
<protein>
    <submittedName>
        <fullName evidence="4">Protein bud31-like protein</fullName>
    </submittedName>
</protein>
<dbReference type="GO" id="GO:0005684">
    <property type="term" value="C:U2-type spliceosomal complex"/>
    <property type="evidence" value="ECO:0007669"/>
    <property type="project" value="EnsemblFungi"/>
</dbReference>
<dbReference type="OrthoDB" id="277109at2759"/>
<comment type="subcellular location">
    <subcellularLocation>
        <location evidence="1">Nucleus</location>
    </subcellularLocation>
</comment>
<evidence type="ECO:0000256" key="1">
    <source>
        <dbReference type="ARBA" id="ARBA00004123"/>
    </source>
</evidence>
<dbReference type="EMBL" id="KE647142">
    <property type="protein sequence ID" value="EQB61409.1"/>
    <property type="molecule type" value="Genomic_DNA"/>
</dbReference>
<keyword evidence="5" id="KW-1185">Reference proteome</keyword>
<dbReference type="HOGENOM" id="CLU_087132_1_1_1"/>
<dbReference type="GO" id="GO:0005686">
    <property type="term" value="C:U2 snRNP"/>
    <property type="evidence" value="ECO:0007669"/>
    <property type="project" value="EnsemblFungi"/>
</dbReference>
<sequence>MDDIMNFLKSMDIQMKIPNAKIFQIHFKRNRYIYDMLKSNNLSKYDYWRLVKYNLVDHNLITLWKKPGFENLCCLRCIQPIDHKFNNVCMCRIPVEFLNNEECDDCGCNGCSW</sequence>
<dbReference type="InterPro" id="IPR001748">
    <property type="entry name" value="BUD31"/>
</dbReference>
<gene>
    <name evidence="4" type="ORF">NAPIS_ORF01016</name>
</gene>
<evidence type="ECO:0000256" key="3">
    <source>
        <dbReference type="ARBA" id="ARBA00023242"/>
    </source>
</evidence>
<dbReference type="Proteomes" id="UP000053780">
    <property type="component" value="Unassembled WGS sequence"/>
</dbReference>
<dbReference type="PANTHER" id="PTHR19411:SF0">
    <property type="entry name" value="PROTEIN BUD31 HOMOLOG"/>
    <property type="match status" value="1"/>
</dbReference>
<reference evidence="4 5" key="1">
    <citation type="journal article" date="2013" name="BMC Genomics">
        <title>Genome sequencing and comparative genomics of honey bee microsporidia, Nosema apis reveal novel insights into host-parasite interactions.</title>
        <authorList>
            <person name="Chen Yp."/>
            <person name="Pettis J.S."/>
            <person name="Zhao Y."/>
            <person name="Liu X."/>
            <person name="Tallon L.J."/>
            <person name="Sadzewicz L.D."/>
            <person name="Li R."/>
            <person name="Zheng H."/>
            <person name="Huang S."/>
            <person name="Zhang X."/>
            <person name="Hamilton M.C."/>
            <person name="Pernal S.F."/>
            <person name="Melathopoulos A.P."/>
            <person name="Yan X."/>
            <person name="Evans J.D."/>
        </authorList>
    </citation>
    <scope>NUCLEOTIDE SEQUENCE [LARGE SCALE GENOMIC DNA]</scope>
    <source>
        <strain evidence="4 5">BRL 01</strain>
    </source>
</reference>
<dbReference type="GO" id="GO:0000974">
    <property type="term" value="C:Prp19 complex"/>
    <property type="evidence" value="ECO:0007669"/>
    <property type="project" value="EnsemblFungi"/>
</dbReference>
<dbReference type="PANTHER" id="PTHR19411">
    <property type="entry name" value="PROTEIN BUD31-RELATED"/>
    <property type="match status" value="1"/>
</dbReference>
<dbReference type="GO" id="GO:0071014">
    <property type="term" value="C:post-mRNA release spliceosomal complex"/>
    <property type="evidence" value="ECO:0007669"/>
    <property type="project" value="EnsemblFungi"/>
</dbReference>
<accession>T0LAE7</accession>
<dbReference type="VEuPathDB" id="MicrosporidiaDB:NAPIS_ORF01016"/>
<dbReference type="AlphaFoldDB" id="T0LAE7"/>
<proteinExistence type="inferred from homology"/>
<dbReference type="Pfam" id="PF01125">
    <property type="entry name" value="BUD31"/>
    <property type="match status" value="1"/>
</dbReference>
<evidence type="ECO:0000313" key="4">
    <source>
        <dbReference type="EMBL" id="EQB61409.1"/>
    </source>
</evidence>